<reference evidence="2 3" key="1">
    <citation type="submission" date="2023-01" db="EMBL/GenBank/DDBJ databases">
        <authorList>
            <person name="Whitehead M."/>
        </authorList>
    </citation>
    <scope>NUCLEOTIDE SEQUENCE [LARGE SCALE GENOMIC DNA]</scope>
</reference>
<dbReference type="InterPro" id="IPR043128">
    <property type="entry name" value="Rev_trsase/Diguanyl_cyclase"/>
</dbReference>
<evidence type="ECO:0000313" key="2">
    <source>
        <dbReference type="EMBL" id="CAI6374057.1"/>
    </source>
</evidence>
<dbReference type="CDD" id="cd01647">
    <property type="entry name" value="RT_LTR"/>
    <property type="match status" value="1"/>
</dbReference>
<protein>
    <recommendedName>
        <fullName evidence="1">Reverse transcriptase domain-containing protein</fullName>
    </recommendedName>
</protein>
<dbReference type="PANTHER" id="PTHR37984">
    <property type="entry name" value="PROTEIN CBG26694"/>
    <property type="match status" value="1"/>
</dbReference>
<dbReference type="InterPro" id="IPR000477">
    <property type="entry name" value="RT_dom"/>
</dbReference>
<keyword evidence="3" id="KW-1185">Reference proteome</keyword>
<dbReference type="EMBL" id="CARXXK010001151">
    <property type="protein sequence ID" value="CAI6374057.1"/>
    <property type="molecule type" value="Genomic_DNA"/>
</dbReference>
<dbReference type="Proteomes" id="UP001160148">
    <property type="component" value="Unassembled WGS sequence"/>
</dbReference>
<dbReference type="InterPro" id="IPR050951">
    <property type="entry name" value="Retrovirus_Pol_polyprotein"/>
</dbReference>
<organism evidence="2 3">
    <name type="scientific">Macrosiphum euphorbiae</name>
    <name type="common">potato aphid</name>
    <dbReference type="NCBI Taxonomy" id="13131"/>
    <lineage>
        <taxon>Eukaryota</taxon>
        <taxon>Metazoa</taxon>
        <taxon>Ecdysozoa</taxon>
        <taxon>Arthropoda</taxon>
        <taxon>Hexapoda</taxon>
        <taxon>Insecta</taxon>
        <taxon>Pterygota</taxon>
        <taxon>Neoptera</taxon>
        <taxon>Paraneoptera</taxon>
        <taxon>Hemiptera</taxon>
        <taxon>Sternorrhyncha</taxon>
        <taxon>Aphidomorpha</taxon>
        <taxon>Aphidoidea</taxon>
        <taxon>Aphididae</taxon>
        <taxon>Macrosiphini</taxon>
        <taxon>Macrosiphum</taxon>
    </lineage>
</organism>
<dbReference type="Pfam" id="PF00078">
    <property type="entry name" value="RVT_1"/>
    <property type="match status" value="1"/>
</dbReference>
<dbReference type="SUPFAM" id="SSF56672">
    <property type="entry name" value="DNA/RNA polymerases"/>
    <property type="match status" value="1"/>
</dbReference>
<evidence type="ECO:0000313" key="3">
    <source>
        <dbReference type="Proteomes" id="UP001160148"/>
    </source>
</evidence>
<feature type="domain" description="Reverse transcriptase" evidence="1">
    <location>
        <begin position="91"/>
        <end position="201"/>
    </location>
</feature>
<accession>A0AAV0Y1N4</accession>
<dbReference type="Gene3D" id="3.10.10.10">
    <property type="entry name" value="HIV Type 1 Reverse Transcriptase, subunit A, domain 1"/>
    <property type="match status" value="1"/>
</dbReference>
<dbReference type="InterPro" id="IPR043502">
    <property type="entry name" value="DNA/RNA_pol_sf"/>
</dbReference>
<dbReference type="GO" id="GO:0071897">
    <property type="term" value="P:DNA biosynthetic process"/>
    <property type="evidence" value="ECO:0007669"/>
    <property type="project" value="UniProtKB-ARBA"/>
</dbReference>
<evidence type="ECO:0000259" key="1">
    <source>
        <dbReference type="Pfam" id="PF00078"/>
    </source>
</evidence>
<dbReference type="PANTHER" id="PTHR37984:SF5">
    <property type="entry name" value="PROTEIN NYNRIN-LIKE"/>
    <property type="match status" value="1"/>
</dbReference>
<comment type="caution">
    <text evidence="2">The sequence shown here is derived from an EMBL/GenBank/DDBJ whole genome shotgun (WGS) entry which is preliminary data.</text>
</comment>
<dbReference type="Gene3D" id="3.30.70.270">
    <property type="match status" value="1"/>
</dbReference>
<proteinExistence type="predicted"/>
<sequence length="203" mass="22717">MEVKKLSAVNEVQQLLQKYSSVLEEGIGEIKDIQARLTINQSVKPIFCKARPVPFALKTKVEEEIENLVNQGVLKKVNSSNWATPVVPIVKPNGKIRLCGDFKTTINKFFLVDNHPLSTVNELFSNVAGGDKFTKIDLSQAYLHLPVHTSDRHLLTLNTHKGLYECTRLMFGVASATAIWQREIEKILIGIPGVTVFLDDYSL</sequence>
<dbReference type="AlphaFoldDB" id="A0AAV0Y1N4"/>
<gene>
    <name evidence="2" type="ORF">MEUPH1_LOCUS27717</name>
</gene>
<name>A0AAV0Y1N4_9HEMI</name>